<dbReference type="AlphaFoldDB" id="A0AAP0QET8"/>
<gene>
    <name evidence="2" type="ORF">WN944_026713</name>
</gene>
<dbReference type="EMBL" id="JBCGBO010000024">
    <property type="protein sequence ID" value="KAK9183560.1"/>
    <property type="molecule type" value="Genomic_DNA"/>
</dbReference>
<dbReference type="CDD" id="cd22157">
    <property type="entry name" value="F-box_AtFBW1-like"/>
    <property type="match status" value="1"/>
</dbReference>
<dbReference type="NCBIfam" id="TIGR01640">
    <property type="entry name" value="F_box_assoc_1"/>
    <property type="match status" value="1"/>
</dbReference>
<dbReference type="InterPro" id="IPR015915">
    <property type="entry name" value="Kelch-typ_b-propeller"/>
</dbReference>
<reference evidence="2 3" key="1">
    <citation type="submission" date="2024-05" db="EMBL/GenBank/DDBJ databases">
        <title>Haplotype-resolved chromosome-level genome assembly of Huyou (Citrus changshanensis).</title>
        <authorList>
            <person name="Miao C."/>
            <person name="Chen W."/>
            <person name="Wu Y."/>
            <person name="Wang L."/>
            <person name="Zhao S."/>
            <person name="Grierson D."/>
            <person name="Xu C."/>
            <person name="Chen K."/>
        </authorList>
    </citation>
    <scope>NUCLEOTIDE SEQUENCE [LARGE SCALE GENOMIC DNA]</scope>
    <source>
        <strain evidence="2">01-14</strain>
        <tissue evidence="2">Leaf</tissue>
    </source>
</reference>
<dbReference type="InterPro" id="IPR001810">
    <property type="entry name" value="F-box_dom"/>
</dbReference>
<dbReference type="InterPro" id="IPR011043">
    <property type="entry name" value="Gal_Oxase/kelch_b-propeller"/>
</dbReference>
<dbReference type="InterPro" id="IPR050796">
    <property type="entry name" value="SCF_F-box_component"/>
</dbReference>
<protein>
    <recommendedName>
        <fullName evidence="1">F-box domain-containing protein</fullName>
    </recommendedName>
</protein>
<dbReference type="Gene3D" id="2.120.10.80">
    <property type="entry name" value="Kelch-type beta propeller"/>
    <property type="match status" value="1"/>
</dbReference>
<dbReference type="Gene3D" id="1.20.1280.50">
    <property type="match status" value="1"/>
</dbReference>
<dbReference type="InterPro" id="IPR017451">
    <property type="entry name" value="F-box-assoc_interact_dom"/>
</dbReference>
<dbReference type="PROSITE" id="PS50181">
    <property type="entry name" value="FBOX"/>
    <property type="match status" value="1"/>
</dbReference>
<organism evidence="2 3">
    <name type="scientific">Citrus x changshan-huyou</name>
    <dbReference type="NCBI Taxonomy" id="2935761"/>
    <lineage>
        <taxon>Eukaryota</taxon>
        <taxon>Viridiplantae</taxon>
        <taxon>Streptophyta</taxon>
        <taxon>Embryophyta</taxon>
        <taxon>Tracheophyta</taxon>
        <taxon>Spermatophyta</taxon>
        <taxon>Magnoliopsida</taxon>
        <taxon>eudicotyledons</taxon>
        <taxon>Gunneridae</taxon>
        <taxon>Pentapetalae</taxon>
        <taxon>rosids</taxon>
        <taxon>malvids</taxon>
        <taxon>Sapindales</taxon>
        <taxon>Rutaceae</taxon>
        <taxon>Aurantioideae</taxon>
        <taxon>Citrus</taxon>
    </lineage>
</organism>
<evidence type="ECO:0000259" key="1">
    <source>
        <dbReference type="PROSITE" id="PS50181"/>
    </source>
</evidence>
<dbReference type="PANTHER" id="PTHR31672:SF13">
    <property type="entry name" value="F-BOX PROTEIN CPR30-LIKE"/>
    <property type="match status" value="1"/>
</dbReference>
<dbReference type="SUPFAM" id="SSF50965">
    <property type="entry name" value="Galactose oxidase, central domain"/>
    <property type="match status" value="1"/>
</dbReference>
<proteinExistence type="predicted"/>
<dbReference type="PANTHER" id="PTHR31672">
    <property type="entry name" value="BNACNNG10540D PROTEIN"/>
    <property type="match status" value="1"/>
</dbReference>
<dbReference type="Pfam" id="PF00646">
    <property type="entry name" value="F-box"/>
    <property type="match status" value="1"/>
</dbReference>
<dbReference type="SMART" id="SM00256">
    <property type="entry name" value="FBOX"/>
    <property type="match status" value="1"/>
</dbReference>
<evidence type="ECO:0000313" key="3">
    <source>
        <dbReference type="Proteomes" id="UP001428341"/>
    </source>
</evidence>
<accession>A0AAP0QET8</accession>
<feature type="domain" description="F-box" evidence="1">
    <location>
        <begin position="1"/>
        <end position="44"/>
    </location>
</feature>
<name>A0AAP0QET8_9ROSI</name>
<dbReference type="Proteomes" id="UP001428341">
    <property type="component" value="Unassembled WGS sequence"/>
</dbReference>
<comment type="caution">
    <text evidence="2">The sequence shown here is derived from an EMBL/GenBank/DDBJ whole genome shotgun (WGS) entry which is preliminary data.</text>
</comment>
<dbReference type="SMR" id="A0AAP0QET8"/>
<keyword evidence="3" id="KW-1185">Reference proteome</keyword>
<dbReference type="SUPFAM" id="SSF81383">
    <property type="entry name" value="F-box domain"/>
    <property type="match status" value="1"/>
</dbReference>
<dbReference type="InterPro" id="IPR006527">
    <property type="entry name" value="F-box-assoc_dom_typ1"/>
</dbReference>
<evidence type="ECO:0000313" key="2">
    <source>
        <dbReference type="EMBL" id="KAK9183560.1"/>
    </source>
</evidence>
<dbReference type="Pfam" id="PF07734">
    <property type="entry name" value="FBA_1"/>
    <property type="match status" value="1"/>
</dbReference>
<dbReference type="InterPro" id="IPR036047">
    <property type="entry name" value="F-box-like_dom_sf"/>
</dbReference>
<sequence length="365" mass="41557">MAKLPQDIVADILSRLPVKSLLRFKCVSKPWFSLISDSQFAKTQLKQAKSDCSGNIRRVLLTTSPLQSIDYEAFGFGDGSDSNITVQLGYPGEKVPEDDADIIGSCNGLVCIDFDSTNMVLWNPSTRVSRELPRPAPFPEQGTFFDGLGYDTSGDDYKVIRGFISTIGNGNVSRETKVQVFSLKNNSWKEIQYFHARIDIYGLGVLSNGKLHWLGILENGSNKNYAIVSFDLTEERFTEVASLPEHIDQTTSVVNLRNWGDRIVVFNDQRDGSFEAWEMKESSWTRLFSISRDKFPEYEYYPTLIGFTKDGKFLLGSDGRELVFYSTKEDTFRYFEIYDEWPWFEGVIYEESLVSPIVDEASKFK</sequence>